<evidence type="ECO:0000256" key="3">
    <source>
        <dbReference type="ARBA" id="ARBA00022692"/>
    </source>
</evidence>
<dbReference type="Pfam" id="PF01810">
    <property type="entry name" value="LysE"/>
    <property type="match status" value="1"/>
</dbReference>
<protein>
    <submittedName>
        <fullName evidence="7">LysE family translocator</fullName>
    </submittedName>
</protein>
<keyword evidence="2" id="KW-1003">Cell membrane</keyword>
<keyword evidence="4 6" id="KW-1133">Transmembrane helix</keyword>
<name>A0A545AXB1_9ACTN</name>
<dbReference type="GO" id="GO:0005886">
    <property type="term" value="C:plasma membrane"/>
    <property type="evidence" value="ECO:0007669"/>
    <property type="project" value="UniProtKB-SubCell"/>
</dbReference>
<organism evidence="7 8">
    <name type="scientific">Cryptosporangium phraense</name>
    <dbReference type="NCBI Taxonomy" id="2593070"/>
    <lineage>
        <taxon>Bacteria</taxon>
        <taxon>Bacillati</taxon>
        <taxon>Actinomycetota</taxon>
        <taxon>Actinomycetes</taxon>
        <taxon>Cryptosporangiales</taxon>
        <taxon>Cryptosporangiaceae</taxon>
        <taxon>Cryptosporangium</taxon>
    </lineage>
</organism>
<dbReference type="RefSeq" id="WP_142703328.1">
    <property type="nucleotide sequence ID" value="NZ_VIRS01000003.1"/>
</dbReference>
<feature type="transmembrane region" description="Helical" evidence="6">
    <location>
        <begin position="39"/>
        <end position="65"/>
    </location>
</feature>
<dbReference type="PIRSF" id="PIRSF006324">
    <property type="entry name" value="LeuE"/>
    <property type="match status" value="1"/>
</dbReference>
<evidence type="ECO:0000256" key="1">
    <source>
        <dbReference type="ARBA" id="ARBA00004651"/>
    </source>
</evidence>
<dbReference type="InParanoid" id="A0A545AXB1"/>
<comment type="caution">
    <text evidence="7">The sequence shown here is derived from an EMBL/GenBank/DDBJ whole genome shotgun (WGS) entry which is preliminary data.</text>
</comment>
<gene>
    <name evidence="7" type="ORF">FL583_05345</name>
</gene>
<dbReference type="AlphaFoldDB" id="A0A545AXB1"/>
<evidence type="ECO:0000256" key="4">
    <source>
        <dbReference type="ARBA" id="ARBA00022989"/>
    </source>
</evidence>
<keyword evidence="3 6" id="KW-0812">Transmembrane</keyword>
<keyword evidence="5 6" id="KW-0472">Membrane</keyword>
<proteinExistence type="predicted"/>
<evidence type="ECO:0000256" key="2">
    <source>
        <dbReference type="ARBA" id="ARBA00022475"/>
    </source>
</evidence>
<evidence type="ECO:0000256" key="5">
    <source>
        <dbReference type="ARBA" id="ARBA00023136"/>
    </source>
</evidence>
<evidence type="ECO:0000313" key="8">
    <source>
        <dbReference type="Proteomes" id="UP000317982"/>
    </source>
</evidence>
<dbReference type="OrthoDB" id="9784202at2"/>
<feature type="transmembrane region" description="Helical" evidence="6">
    <location>
        <begin position="163"/>
        <end position="187"/>
    </location>
</feature>
<sequence>MISALVSFAVVAALLTIVPGLDTTYVLRTAIVSGRRPAFAAAVGIGTGALAWGAAAAVGVSALLTASTVAYTVLRVAGAAYLVFLGVQLIRETLGPRAATPGPGAGSAGAGSAGAGAGGAGAGRDGGWRAWRRGVLTNLLNPKVGAFYLAVIPQFLPEHAPHLLMGLLLALVHNAEGMLWFTGLILAAHTLRRWLSRPAVRRAIDRVTGTALIGFGLKLAATPS</sequence>
<accession>A0A545AXB1</accession>
<dbReference type="GO" id="GO:0015171">
    <property type="term" value="F:amino acid transmembrane transporter activity"/>
    <property type="evidence" value="ECO:0007669"/>
    <property type="project" value="TreeGrafter"/>
</dbReference>
<feature type="transmembrane region" description="Helical" evidence="6">
    <location>
        <begin position="72"/>
        <end position="90"/>
    </location>
</feature>
<dbReference type="InterPro" id="IPR001123">
    <property type="entry name" value="LeuE-type"/>
</dbReference>
<dbReference type="EMBL" id="VIRS01000003">
    <property type="protein sequence ID" value="TQS45921.1"/>
    <property type="molecule type" value="Genomic_DNA"/>
</dbReference>
<comment type="subcellular location">
    <subcellularLocation>
        <location evidence="1">Cell membrane</location>
        <topology evidence="1">Multi-pass membrane protein</topology>
    </subcellularLocation>
</comment>
<evidence type="ECO:0000313" key="7">
    <source>
        <dbReference type="EMBL" id="TQS45921.1"/>
    </source>
</evidence>
<dbReference type="PANTHER" id="PTHR30086">
    <property type="entry name" value="ARGININE EXPORTER PROTEIN ARGO"/>
    <property type="match status" value="1"/>
</dbReference>
<dbReference type="PANTHER" id="PTHR30086:SF20">
    <property type="entry name" value="ARGININE EXPORTER PROTEIN ARGO-RELATED"/>
    <property type="match status" value="1"/>
</dbReference>
<keyword evidence="8" id="KW-1185">Reference proteome</keyword>
<evidence type="ECO:0000256" key="6">
    <source>
        <dbReference type="SAM" id="Phobius"/>
    </source>
</evidence>
<reference evidence="7 8" key="1">
    <citation type="submission" date="2019-07" db="EMBL/GenBank/DDBJ databases">
        <title>Cryptosporangium phraense sp. nov., isolated from plant litter.</title>
        <authorList>
            <person name="Suriyachadkun C."/>
        </authorList>
    </citation>
    <scope>NUCLEOTIDE SEQUENCE [LARGE SCALE GENOMIC DNA]</scope>
    <source>
        <strain evidence="7 8">A-T 5661</strain>
    </source>
</reference>
<dbReference type="Proteomes" id="UP000317982">
    <property type="component" value="Unassembled WGS sequence"/>
</dbReference>